<evidence type="ECO:0000256" key="5">
    <source>
        <dbReference type="ARBA" id="ARBA00023136"/>
    </source>
</evidence>
<keyword evidence="5 6" id="KW-0472">Membrane</keyword>
<dbReference type="SUPFAM" id="SSF48371">
    <property type="entry name" value="ARM repeat"/>
    <property type="match status" value="1"/>
</dbReference>
<evidence type="ECO:0000256" key="7">
    <source>
        <dbReference type="PROSITE-ProRule" id="PRU00103"/>
    </source>
</evidence>
<evidence type="ECO:0000256" key="8">
    <source>
        <dbReference type="SAM" id="MobiDB-lite"/>
    </source>
</evidence>
<protein>
    <recommendedName>
        <fullName evidence="6">AP complex subunit beta</fullName>
    </recommendedName>
</protein>
<dbReference type="GO" id="GO:0012505">
    <property type="term" value="C:endomembrane system"/>
    <property type="evidence" value="ECO:0007669"/>
    <property type="project" value="UniProtKB-SubCell"/>
</dbReference>
<organism evidence="10 11">
    <name type="scientific">Naegleria lovaniensis</name>
    <name type="common">Amoeba</name>
    <dbReference type="NCBI Taxonomy" id="51637"/>
    <lineage>
        <taxon>Eukaryota</taxon>
        <taxon>Discoba</taxon>
        <taxon>Heterolobosea</taxon>
        <taxon>Tetramitia</taxon>
        <taxon>Eutetramitia</taxon>
        <taxon>Vahlkampfiidae</taxon>
        <taxon>Naegleria</taxon>
    </lineage>
</organism>
<dbReference type="GO" id="GO:0030276">
    <property type="term" value="F:clathrin binding"/>
    <property type="evidence" value="ECO:0007669"/>
    <property type="project" value="InterPro"/>
</dbReference>
<dbReference type="Pfam" id="PF01602">
    <property type="entry name" value="Adaptin_N"/>
    <property type="match status" value="1"/>
</dbReference>
<evidence type="ECO:0000256" key="2">
    <source>
        <dbReference type="ARBA" id="ARBA00006613"/>
    </source>
</evidence>
<feature type="repeat" description="HEAT" evidence="7">
    <location>
        <begin position="162"/>
        <end position="194"/>
    </location>
</feature>
<evidence type="ECO:0000256" key="6">
    <source>
        <dbReference type="PIRNR" id="PIRNR002291"/>
    </source>
</evidence>
<dbReference type="PANTHER" id="PTHR11134">
    <property type="entry name" value="ADAPTOR COMPLEX SUBUNIT BETA FAMILY MEMBER"/>
    <property type="match status" value="1"/>
</dbReference>
<dbReference type="GO" id="GO:0016192">
    <property type="term" value="P:vesicle-mediated transport"/>
    <property type="evidence" value="ECO:0007669"/>
    <property type="project" value="InterPro"/>
</dbReference>
<dbReference type="PROSITE" id="PS50077">
    <property type="entry name" value="HEAT_REPEAT"/>
    <property type="match status" value="1"/>
</dbReference>
<evidence type="ECO:0000313" key="10">
    <source>
        <dbReference type="EMBL" id="KAG2381981.1"/>
    </source>
</evidence>
<feature type="compositionally biased region" description="Acidic residues" evidence="8">
    <location>
        <begin position="649"/>
        <end position="662"/>
    </location>
</feature>
<dbReference type="SMART" id="SM01020">
    <property type="entry name" value="B2-adapt-app_C"/>
    <property type="match status" value="1"/>
</dbReference>
<evidence type="ECO:0000259" key="9">
    <source>
        <dbReference type="SMART" id="SM01020"/>
    </source>
</evidence>
<accession>A0AA88KMY8</accession>
<dbReference type="InterPro" id="IPR011989">
    <property type="entry name" value="ARM-like"/>
</dbReference>
<reference evidence="10 11" key="1">
    <citation type="journal article" date="2018" name="BMC Genomics">
        <title>The genome of Naegleria lovaniensis, the basis for a comparative approach to unravel pathogenicity factors of the human pathogenic amoeba N. fowleri.</title>
        <authorList>
            <person name="Liechti N."/>
            <person name="Schurch N."/>
            <person name="Bruggmann R."/>
            <person name="Wittwer M."/>
        </authorList>
    </citation>
    <scope>NUCLEOTIDE SEQUENCE [LARGE SCALE GENOMIC DNA]</scope>
    <source>
        <strain evidence="10 11">ATCC 30569</strain>
    </source>
</reference>
<dbReference type="InterPro" id="IPR021133">
    <property type="entry name" value="HEAT_type_2"/>
</dbReference>
<sequence>MSASSTLKNLGDSISLGASQIGSSISKTMSSVGSLIKTTKTTNLPDKKGEIQELKQLLSDPTIDNDQTKKREVLQRVIGFTTMGLDTSKLFDRMIMGVNTKDIVQKKMIYQYITHYARQNADLAILVINTLARDCRDESPIVRGLALRSLSSLRISKLTEHLVPLIKEGLNDPSPYVRRAAVVSVSKLFKIAPQIVKVEKFDDRMYDMIQDKDAQVIVNAIRTLNEIEESGVIVSKKMVYHLLNKLSEYTEWQLTEVASLLLKYKPESNDEIFDIMNLLDDKLEISNASVVMSITNLFLHYTQNMPKNHVRVYGRLRDPLLLLFATSSPELAYTILQHLKFMMARSPQVFQPYFKDFYIKYNDPSYLKELKLEVLTLLANEKNVQEIMSELSYYVSLGDNSISTSKKAIRALGEIAVKVSYATDESLTHLLEFLDTGIVHIISETTIVLKDILRKYNDVEFCKVCLPSITRHWRTIEDPEALSSFVWMLGEFGKDTILPAAPYILENFIDNFSTYHYSVRNQILTSAMKLFFLRAPEMVSMLGRLFEAAVNDTSHADVHDRALFYYRLLSANVDLAKSVVMTKKDIVTKFAEEESVEFRDRLFSEFNTLSIIYGKPSERFIVKDVEVLGQAIDDEDSDDEGDMQHGETAGEEEVEEEEEEEEEMKKPNEERLLDDDLDYEDTNNVPIVMPPSLTPAEYQQKWKSADFVNSARLYSFSFNEGRPSATEIEEKLRENNILTMASNVKNEPHMFYFYTQTSDLHYILIECKIFHDGKVTATFRSSDASKLQQFAVDFEFIVSEIQV</sequence>
<dbReference type="InterPro" id="IPR015151">
    <property type="entry name" value="B-adaptin_app_sub_C"/>
</dbReference>
<dbReference type="PIRSF" id="PIRSF002291">
    <property type="entry name" value="AP_complex_beta"/>
    <property type="match status" value="1"/>
</dbReference>
<dbReference type="InterPro" id="IPR002553">
    <property type="entry name" value="Clathrin/coatomer_adapt-like_N"/>
</dbReference>
<dbReference type="Proteomes" id="UP000816034">
    <property type="component" value="Unassembled WGS sequence"/>
</dbReference>
<dbReference type="InterPro" id="IPR012295">
    <property type="entry name" value="TBP_dom_sf"/>
</dbReference>
<dbReference type="Gene3D" id="1.25.10.10">
    <property type="entry name" value="Leucine-rich Repeat Variant"/>
    <property type="match status" value="1"/>
</dbReference>
<evidence type="ECO:0000256" key="4">
    <source>
        <dbReference type="ARBA" id="ARBA00022927"/>
    </source>
</evidence>
<dbReference type="GO" id="GO:0030131">
    <property type="term" value="C:clathrin adaptor complex"/>
    <property type="evidence" value="ECO:0007669"/>
    <property type="project" value="InterPro"/>
</dbReference>
<feature type="domain" description="Beta-adaptin appendage C-terminal subdomain" evidence="9">
    <location>
        <begin position="687"/>
        <end position="799"/>
    </location>
</feature>
<feature type="region of interest" description="Disordered" evidence="8">
    <location>
        <begin position="633"/>
        <end position="670"/>
    </location>
</feature>
<dbReference type="Gene3D" id="3.30.310.10">
    <property type="entry name" value="TATA-Binding Protein"/>
    <property type="match status" value="1"/>
</dbReference>
<gene>
    <name evidence="10" type="ORF">C9374_005773</name>
</gene>
<dbReference type="GeneID" id="68098228"/>
<dbReference type="InterPro" id="IPR016342">
    <property type="entry name" value="AP_complex_bsu_1_2_4"/>
</dbReference>
<comment type="similarity">
    <text evidence="2 6">Belongs to the adaptor complexes large subunit family.</text>
</comment>
<dbReference type="InterPro" id="IPR016024">
    <property type="entry name" value="ARM-type_fold"/>
</dbReference>
<keyword evidence="3 6" id="KW-0813">Transport</keyword>
<dbReference type="AlphaFoldDB" id="A0AA88KMY8"/>
<evidence type="ECO:0000256" key="1">
    <source>
        <dbReference type="ARBA" id="ARBA00004308"/>
    </source>
</evidence>
<evidence type="ECO:0000256" key="3">
    <source>
        <dbReference type="ARBA" id="ARBA00022448"/>
    </source>
</evidence>
<keyword evidence="4 6" id="KW-0653">Protein transport</keyword>
<dbReference type="GO" id="GO:0006886">
    <property type="term" value="P:intracellular protein transport"/>
    <property type="evidence" value="ECO:0007669"/>
    <property type="project" value="InterPro"/>
</dbReference>
<dbReference type="Pfam" id="PF09066">
    <property type="entry name" value="B2-adapt-app_C"/>
    <property type="match status" value="1"/>
</dbReference>
<name>A0AA88KMY8_NAELO</name>
<comment type="caution">
    <text evidence="10">The sequence shown here is derived from an EMBL/GenBank/DDBJ whole genome shotgun (WGS) entry which is preliminary data.</text>
</comment>
<evidence type="ECO:0000313" key="11">
    <source>
        <dbReference type="Proteomes" id="UP000816034"/>
    </source>
</evidence>
<dbReference type="EMBL" id="PYSW02000025">
    <property type="protein sequence ID" value="KAG2381981.1"/>
    <property type="molecule type" value="Genomic_DNA"/>
</dbReference>
<dbReference type="RefSeq" id="XP_044547660.1">
    <property type="nucleotide sequence ID" value="XM_044695560.1"/>
</dbReference>
<keyword evidence="11" id="KW-1185">Reference proteome</keyword>
<proteinExistence type="inferred from homology"/>
<dbReference type="InterPro" id="IPR026739">
    <property type="entry name" value="AP_beta"/>
</dbReference>
<comment type="subcellular location">
    <subcellularLocation>
        <location evidence="1">Endomembrane system</location>
    </subcellularLocation>
</comment>